<dbReference type="Pfam" id="PF06963">
    <property type="entry name" value="FPN1"/>
    <property type="match status" value="1"/>
</dbReference>
<evidence type="ECO:0000256" key="5">
    <source>
        <dbReference type="ARBA" id="ARBA00023136"/>
    </source>
</evidence>
<keyword evidence="4 6" id="KW-1133">Transmembrane helix</keyword>
<comment type="caution">
    <text evidence="6">Lacks conserved residue(s) required for the propagation of feature annotation.</text>
</comment>
<dbReference type="PANTHER" id="PTHR11660:SF57">
    <property type="entry name" value="SOLUTE CARRIER FAMILY 40 MEMBER"/>
    <property type="match status" value="1"/>
</dbReference>
<dbReference type="STRING" id="231916.A0A409WT14"/>
<keyword evidence="5 6" id="KW-0472">Membrane</keyword>
<keyword evidence="8" id="KW-1185">Reference proteome</keyword>
<gene>
    <name evidence="7" type="ORF">CVT26_013972</name>
</gene>
<keyword evidence="6" id="KW-0406">Ion transport</keyword>
<evidence type="ECO:0000313" key="8">
    <source>
        <dbReference type="Proteomes" id="UP000284706"/>
    </source>
</evidence>
<reference evidence="7 8" key="1">
    <citation type="journal article" date="2018" name="Evol. Lett.">
        <title>Horizontal gene cluster transfer increased hallucinogenic mushroom diversity.</title>
        <authorList>
            <person name="Reynolds H.T."/>
            <person name="Vijayakumar V."/>
            <person name="Gluck-Thaler E."/>
            <person name="Korotkin H.B."/>
            <person name="Matheny P.B."/>
            <person name="Slot J.C."/>
        </authorList>
    </citation>
    <scope>NUCLEOTIDE SEQUENCE [LARGE SCALE GENOMIC DNA]</scope>
    <source>
        <strain evidence="7 8">SRW20</strain>
    </source>
</reference>
<comment type="function">
    <text evidence="6">May be involved in iron transport and iron homeostasis.</text>
</comment>
<dbReference type="OrthoDB" id="648861at2759"/>
<name>A0A409WT14_9AGAR</name>
<evidence type="ECO:0000256" key="6">
    <source>
        <dbReference type="RuleBase" id="RU365065"/>
    </source>
</evidence>
<organism evidence="7 8">
    <name type="scientific">Gymnopilus dilepis</name>
    <dbReference type="NCBI Taxonomy" id="231916"/>
    <lineage>
        <taxon>Eukaryota</taxon>
        <taxon>Fungi</taxon>
        <taxon>Dikarya</taxon>
        <taxon>Basidiomycota</taxon>
        <taxon>Agaricomycotina</taxon>
        <taxon>Agaricomycetes</taxon>
        <taxon>Agaricomycetidae</taxon>
        <taxon>Agaricales</taxon>
        <taxon>Agaricineae</taxon>
        <taxon>Hymenogastraceae</taxon>
        <taxon>Gymnopilus</taxon>
    </lineage>
</organism>
<keyword evidence="3 6" id="KW-0812">Transmembrane</keyword>
<feature type="transmembrane region" description="Helical" evidence="6">
    <location>
        <begin position="104"/>
        <end position="125"/>
    </location>
</feature>
<evidence type="ECO:0000256" key="3">
    <source>
        <dbReference type="ARBA" id="ARBA00022692"/>
    </source>
</evidence>
<evidence type="ECO:0000256" key="2">
    <source>
        <dbReference type="ARBA" id="ARBA00022448"/>
    </source>
</evidence>
<feature type="transmembrane region" description="Helical" evidence="6">
    <location>
        <begin position="72"/>
        <end position="92"/>
    </location>
</feature>
<dbReference type="PANTHER" id="PTHR11660">
    <property type="entry name" value="SOLUTE CARRIER FAMILY 40 MEMBER"/>
    <property type="match status" value="1"/>
</dbReference>
<evidence type="ECO:0000256" key="1">
    <source>
        <dbReference type="ARBA" id="ARBA00004141"/>
    </source>
</evidence>
<dbReference type="InterPro" id="IPR009716">
    <property type="entry name" value="Ferroportin-1"/>
</dbReference>
<dbReference type="GO" id="GO:0016020">
    <property type="term" value="C:membrane"/>
    <property type="evidence" value="ECO:0007669"/>
    <property type="project" value="UniProtKB-SubCell"/>
</dbReference>
<dbReference type="Proteomes" id="UP000284706">
    <property type="component" value="Unassembled WGS sequence"/>
</dbReference>
<comment type="similarity">
    <text evidence="6">Belongs to the ferroportin (FP) (TC 2.A.100) family. SLC40A subfamily.</text>
</comment>
<dbReference type="InParanoid" id="A0A409WT14"/>
<dbReference type="AlphaFoldDB" id="A0A409WT14"/>
<dbReference type="EMBL" id="NHYE01004843">
    <property type="protein sequence ID" value="PPQ81664.1"/>
    <property type="molecule type" value="Genomic_DNA"/>
</dbReference>
<proteinExistence type="inferred from homology"/>
<protein>
    <recommendedName>
        <fullName evidence="6">Solute carrier family 40 member</fullName>
    </recommendedName>
</protein>
<dbReference type="GO" id="GO:0005381">
    <property type="term" value="F:iron ion transmembrane transporter activity"/>
    <property type="evidence" value="ECO:0007669"/>
    <property type="project" value="UniProtKB-UniRule"/>
</dbReference>
<keyword evidence="2 6" id="KW-0813">Transport</keyword>
<evidence type="ECO:0000256" key="4">
    <source>
        <dbReference type="ARBA" id="ARBA00022989"/>
    </source>
</evidence>
<feature type="transmembrane region" description="Helical" evidence="6">
    <location>
        <begin position="145"/>
        <end position="163"/>
    </location>
</feature>
<sequence length="197" mass="21571">MTDELPGTETVEVNQYPPSASIPTIDDAHLDRAALLSLAAQHLSITWTQRTAEFASYLFLIDLFPTTLLPSALYGFFTTLSGVLFGGDAGAVVDNPSRLRVIRINTLVAKLAVTSLYALLLVLLLKYPSDADLAGQNVRHGGHPVVWILFSLVVFSSCILKLSDIAMSVAIERDWVTTIADGSDARLTRLNLWMRRI</sequence>
<accession>A0A409WT14</accession>
<comment type="caution">
    <text evidence="7">The sequence shown here is derived from an EMBL/GenBank/DDBJ whole genome shotgun (WGS) entry which is preliminary data.</text>
</comment>
<feature type="non-terminal residue" evidence="7">
    <location>
        <position position="197"/>
    </location>
</feature>
<evidence type="ECO:0000313" key="7">
    <source>
        <dbReference type="EMBL" id="PPQ81664.1"/>
    </source>
</evidence>
<comment type="subcellular location">
    <subcellularLocation>
        <location evidence="1 6">Membrane</location>
        <topology evidence="1 6">Multi-pass membrane protein</topology>
    </subcellularLocation>
</comment>